<evidence type="ECO:0000256" key="7">
    <source>
        <dbReference type="SAM" id="Phobius"/>
    </source>
</evidence>
<feature type="transmembrane region" description="Helical" evidence="7">
    <location>
        <begin position="232"/>
        <end position="254"/>
    </location>
</feature>
<feature type="transmembrane region" description="Helical" evidence="7">
    <location>
        <begin position="358"/>
        <end position="376"/>
    </location>
</feature>
<feature type="transmembrane region" description="Helical" evidence="7">
    <location>
        <begin position="32"/>
        <end position="55"/>
    </location>
</feature>
<keyword evidence="2" id="KW-0813">Transport</keyword>
<proteinExistence type="predicted"/>
<dbReference type="PROSITE" id="PS50850">
    <property type="entry name" value="MFS"/>
    <property type="match status" value="1"/>
</dbReference>
<feature type="domain" description="Major facilitator superfamily (MFS) profile" evidence="8">
    <location>
        <begin position="1"/>
        <end position="183"/>
    </location>
</feature>
<name>A0ABV6MJQ9_9PSEU</name>
<accession>A0ABV6MJQ9</accession>
<gene>
    <name evidence="9" type="ORF">ACFFH7_03370</name>
</gene>
<keyword evidence="10" id="KW-1185">Reference proteome</keyword>
<feature type="transmembrane region" description="Helical" evidence="7">
    <location>
        <begin position="159"/>
        <end position="179"/>
    </location>
</feature>
<dbReference type="InterPro" id="IPR020846">
    <property type="entry name" value="MFS_dom"/>
</dbReference>
<keyword evidence="3" id="KW-1003">Cell membrane</keyword>
<dbReference type="RefSeq" id="WP_273939292.1">
    <property type="nucleotide sequence ID" value="NZ_CP097263.1"/>
</dbReference>
<dbReference type="EMBL" id="JBHLUD010000001">
    <property type="protein sequence ID" value="MFC0540503.1"/>
    <property type="molecule type" value="Genomic_DNA"/>
</dbReference>
<keyword evidence="5 7" id="KW-1133">Transmembrane helix</keyword>
<dbReference type="InterPro" id="IPR036259">
    <property type="entry name" value="MFS_trans_sf"/>
</dbReference>
<evidence type="ECO:0000256" key="6">
    <source>
        <dbReference type="ARBA" id="ARBA00023136"/>
    </source>
</evidence>
<dbReference type="PANTHER" id="PTHR23517">
    <property type="entry name" value="RESISTANCE PROTEIN MDTM, PUTATIVE-RELATED-RELATED"/>
    <property type="match status" value="1"/>
</dbReference>
<dbReference type="InterPro" id="IPR011701">
    <property type="entry name" value="MFS"/>
</dbReference>
<comment type="caution">
    <text evidence="9">The sequence shown here is derived from an EMBL/GenBank/DDBJ whole genome shotgun (WGS) entry which is preliminary data.</text>
</comment>
<feature type="transmembrane region" description="Helical" evidence="7">
    <location>
        <begin position="134"/>
        <end position="153"/>
    </location>
</feature>
<dbReference type="InterPro" id="IPR050171">
    <property type="entry name" value="MFS_Transporters"/>
</dbReference>
<sequence length="394" mass="40012">MGALLIALGIDNFGSGLFLPLSVLYGIQVVGLPVAVAGVVVTVGKLVGVASPVLAGRLVDRFGPRQVVIGSQVLQAAGAAVYLLATNAVLVLVASALLAAGQQAFYSSVFGLIADTARDGSKDSAFARVGQVRGVCFGLGGLAVAGLASAGPVGYQVAVALNGVTFLVAAAVLAVFLHVPHVRPGPDGDAVSVLRNRPYLALIVVVSLAGLPVDVFLDGASVYVTEVLHGPAWIPGVMITALTVSGMVLTTVVVRWTRTLWRTTAMRIGTGLCGIWALASLAAVVVPAAWLPVYLLCSVAVLSAGTLIGNRANALAEAAAPRATRGRHLAAFQYAFTAAGIVSPAVVALFAIGPWLPWLVTAAAAAIAVAAMPYLARSLPRDAVRGDYGRIAST</sequence>
<feature type="transmembrane region" description="Helical" evidence="7">
    <location>
        <begin position="199"/>
        <end position="217"/>
    </location>
</feature>
<dbReference type="Pfam" id="PF07690">
    <property type="entry name" value="MFS_1"/>
    <property type="match status" value="1"/>
</dbReference>
<organism evidence="9 10">
    <name type="scientific">Kutzneria chonburiensis</name>
    <dbReference type="NCBI Taxonomy" id="1483604"/>
    <lineage>
        <taxon>Bacteria</taxon>
        <taxon>Bacillati</taxon>
        <taxon>Actinomycetota</taxon>
        <taxon>Actinomycetes</taxon>
        <taxon>Pseudonocardiales</taxon>
        <taxon>Pseudonocardiaceae</taxon>
        <taxon>Kutzneria</taxon>
    </lineage>
</organism>
<dbReference type="Proteomes" id="UP001589810">
    <property type="component" value="Unassembled WGS sequence"/>
</dbReference>
<feature type="transmembrane region" description="Helical" evidence="7">
    <location>
        <begin position="266"/>
        <end position="285"/>
    </location>
</feature>
<evidence type="ECO:0000256" key="1">
    <source>
        <dbReference type="ARBA" id="ARBA00004651"/>
    </source>
</evidence>
<dbReference type="PANTHER" id="PTHR23517:SF2">
    <property type="entry name" value="MULTIDRUG RESISTANCE PROTEIN MDTH"/>
    <property type="match status" value="1"/>
</dbReference>
<evidence type="ECO:0000259" key="8">
    <source>
        <dbReference type="PROSITE" id="PS50850"/>
    </source>
</evidence>
<reference evidence="9 10" key="1">
    <citation type="submission" date="2024-09" db="EMBL/GenBank/DDBJ databases">
        <authorList>
            <person name="Sun Q."/>
            <person name="Mori K."/>
        </authorList>
    </citation>
    <scope>NUCLEOTIDE SEQUENCE [LARGE SCALE GENOMIC DNA]</scope>
    <source>
        <strain evidence="9 10">TBRC 1432</strain>
    </source>
</reference>
<dbReference type="Gene3D" id="1.20.1250.20">
    <property type="entry name" value="MFS general substrate transporter like domains"/>
    <property type="match status" value="1"/>
</dbReference>
<evidence type="ECO:0000256" key="5">
    <source>
        <dbReference type="ARBA" id="ARBA00022989"/>
    </source>
</evidence>
<keyword evidence="4 7" id="KW-0812">Transmembrane</keyword>
<evidence type="ECO:0000256" key="3">
    <source>
        <dbReference type="ARBA" id="ARBA00022475"/>
    </source>
</evidence>
<evidence type="ECO:0000313" key="10">
    <source>
        <dbReference type="Proteomes" id="UP001589810"/>
    </source>
</evidence>
<dbReference type="SUPFAM" id="SSF103473">
    <property type="entry name" value="MFS general substrate transporter"/>
    <property type="match status" value="1"/>
</dbReference>
<evidence type="ECO:0000256" key="4">
    <source>
        <dbReference type="ARBA" id="ARBA00022692"/>
    </source>
</evidence>
<comment type="subcellular location">
    <subcellularLocation>
        <location evidence="1">Cell membrane</location>
        <topology evidence="1">Multi-pass membrane protein</topology>
    </subcellularLocation>
</comment>
<evidence type="ECO:0000256" key="2">
    <source>
        <dbReference type="ARBA" id="ARBA00022448"/>
    </source>
</evidence>
<protein>
    <submittedName>
        <fullName evidence="9">MFS transporter</fullName>
    </submittedName>
</protein>
<feature type="transmembrane region" description="Helical" evidence="7">
    <location>
        <begin position="291"/>
        <end position="310"/>
    </location>
</feature>
<evidence type="ECO:0000313" key="9">
    <source>
        <dbReference type="EMBL" id="MFC0540503.1"/>
    </source>
</evidence>
<keyword evidence="6 7" id="KW-0472">Membrane</keyword>
<feature type="transmembrane region" description="Helical" evidence="7">
    <location>
        <begin position="331"/>
        <end position="352"/>
    </location>
</feature>